<comment type="caution">
    <text evidence="1">The sequence shown here is derived from an EMBL/GenBank/DDBJ whole genome shotgun (WGS) entry which is preliminary data.</text>
</comment>
<gene>
    <name evidence="1" type="ORF">M972_112744</name>
</gene>
<evidence type="ECO:0000313" key="1">
    <source>
        <dbReference type="EMBL" id="PFH03925.1"/>
    </source>
</evidence>
<dbReference type="Proteomes" id="UP000223596">
    <property type="component" value="Unassembled WGS sequence"/>
</dbReference>
<dbReference type="EMBL" id="PDBW01000001">
    <property type="protein sequence ID" value="PFH03925.1"/>
    <property type="molecule type" value="Genomic_DNA"/>
</dbReference>
<accession>A0AB36TMD6</accession>
<protein>
    <submittedName>
        <fullName evidence="1">Uncharacterized protein</fullName>
    </submittedName>
</protein>
<dbReference type="RefSeq" id="WP_003513995.1">
    <property type="nucleotide sequence ID" value="NZ_CP013828.1"/>
</dbReference>
<reference evidence="1 2" key="1">
    <citation type="submission" date="2017-09" db="EMBL/GenBank/DDBJ databases">
        <title>Evaluation of Pacific Biosciences Sequencing Technology to Finishing C. thermocellum Genome Sequences.</title>
        <authorList>
            <person name="Brown S."/>
        </authorList>
    </citation>
    <scope>NUCLEOTIDE SEQUENCE [LARGE SCALE GENOMIC DNA]</scope>
    <source>
        <strain evidence="1 2">AD2</strain>
    </source>
</reference>
<name>A0AB36TMD6_ACETH</name>
<evidence type="ECO:0000313" key="2">
    <source>
        <dbReference type="Proteomes" id="UP000223596"/>
    </source>
</evidence>
<dbReference type="AlphaFoldDB" id="A0AB36TMD6"/>
<sequence>MLKYNFHDSLIEDVNYIPNEAKLEIKIKLCNWMQSDYKDSDPEMLTMHMIFDGVEKFEMSTENYVFNSNEILDVIELDDRTVKIIFLTENDVKTIIVTAERVDYAIYENEQS</sequence>
<proteinExistence type="predicted"/>
<organism evidence="1 2">
    <name type="scientific">Acetivibrio thermocellus AD2</name>
    <dbReference type="NCBI Taxonomy" id="1138384"/>
    <lineage>
        <taxon>Bacteria</taxon>
        <taxon>Bacillati</taxon>
        <taxon>Bacillota</taxon>
        <taxon>Clostridia</taxon>
        <taxon>Eubacteriales</taxon>
        <taxon>Oscillospiraceae</taxon>
        <taxon>Acetivibrio</taxon>
    </lineage>
</organism>